<feature type="domain" description="NAD(P)-binding" evidence="1">
    <location>
        <begin position="17"/>
        <end position="192"/>
    </location>
</feature>
<dbReference type="PANTHER" id="PTHR47129:SF1">
    <property type="entry name" value="NMRA-LIKE DOMAIN-CONTAINING PROTEIN"/>
    <property type="match status" value="1"/>
</dbReference>
<dbReference type="PANTHER" id="PTHR47129">
    <property type="entry name" value="QUINONE OXIDOREDUCTASE 2"/>
    <property type="match status" value="1"/>
</dbReference>
<gene>
    <name evidence="2" type="ORF">ACFFF6_02245</name>
</gene>
<reference evidence="2 3" key="1">
    <citation type="submission" date="2024-09" db="EMBL/GenBank/DDBJ databases">
        <authorList>
            <person name="Sun Q."/>
            <person name="Mori K."/>
        </authorList>
    </citation>
    <scope>NUCLEOTIDE SEQUENCE [LARGE SCALE GENOMIC DNA]</scope>
    <source>
        <strain evidence="2 3">CICC 10874</strain>
    </source>
</reference>
<organism evidence="2 3">
    <name type="scientific">Brachybacterium hainanense</name>
    <dbReference type="NCBI Taxonomy" id="1541174"/>
    <lineage>
        <taxon>Bacteria</taxon>
        <taxon>Bacillati</taxon>
        <taxon>Actinomycetota</taxon>
        <taxon>Actinomycetes</taxon>
        <taxon>Micrococcales</taxon>
        <taxon>Dermabacteraceae</taxon>
        <taxon>Brachybacterium</taxon>
    </lineage>
</organism>
<protein>
    <submittedName>
        <fullName evidence="2">NAD(P)H-binding protein</fullName>
    </submittedName>
</protein>
<sequence>MNGTTASAPRGVIAVTGASGRIGGRVGELLAAHVPASRLRLIARDAARAPRIPGAAVAEASYADPAACAAALEGVATLLLVSAAESADRLAEHACVIDAAARAGVRHIVYTSFLGAAADAEFTLARDHGATEDMLRAAGPRWTFLRDSFYADVLLDFAGPDRVIRGPAGTGRCAFVARADVAAVAARVLQDPAPWTGRALDLTGPDALDLAEAAAIMSRVRGQDFAFVDETLAQARASRAPYGAPEWQVEAWISTYTAIASGALDVVSGHVQEVLGRPPIPLAEVMAAPL</sequence>
<name>A0ABV6R711_9MICO</name>
<evidence type="ECO:0000313" key="3">
    <source>
        <dbReference type="Proteomes" id="UP001589793"/>
    </source>
</evidence>
<evidence type="ECO:0000313" key="2">
    <source>
        <dbReference type="EMBL" id="MFC0672772.1"/>
    </source>
</evidence>
<dbReference type="SUPFAM" id="SSF51735">
    <property type="entry name" value="NAD(P)-binding Rossmann-fold domains"/>
    <property type="match status" value="1"/>
</dbReference>
<accession>A0ABV6R711</accession>
<dbReference type="Gene3D" id="3.90.25.10">
    <property type="entry name" value="UDP-galactose 4-epimerase, domain 1"/>
    <property type="match status" value="1"/>
</dbReference>
<dbReference type="Gene3D" id="3.40.50.720">
    <property type="entry name" value="NAD(P)-binding Rossmann-like Domain"/>
    <property type="match status" value="1"/>
</dbReference>
<proteinExistence type="predicted"/>
<dbReference type="Proteomes" id="UP001589793">
    <property type="component" value="Unassembled WGS sequence"/>
</dbReference>
<comment type="caution">
    <text evidence="2">The sequence shown here is derived from an EMBL/GenBank/DDBJ whole genome shotgun (WGS) entry which is preliminary data.</text>
</comment>
<dbReference type="InterPro" id="IPR036291">
    <property type="entry name" value="NAD(P)-bd_dom_sf"/>
</dbReference>
<dbReference type="InterPro" id="IPR052718">
    <property type="entry name" value="NmrA-type_oxidoreductase"/>
</dbReference>
<keyword evidence="3" id="KW-1185">Reference proteome</keyword>
<evidence type="ECO:0000259" key="1">
    <source>
        <dbReference type="Pfam" id="PF13460"/>
    </source>
</evidence>
<dbReference type="RefSeq" id="WP_376977822.1">
    <property type="nucleotide sequence ID" value="NZ_JBHLSV010000002.1"/>
</dbReference>
<dbReference type="EMBL" id="JBHLSV010000002">
    <property type="protein sequence ID" value="MFC0672772.1"/>
    <property type="molecule type" value="Genomic_DNA"/>
</dbReference>
<dbReference type="InterPro" id="IPR016040">
    <property type="entry name" value="NAD(P)-bd_dom"/>
</dbReference>
<dbReference type="Pfam" id="PF13460">
    <property type="entry name" value="NAD_binding_10"/>
    <property type="match status" value="1"/>
</dbReference>